<dbReference type="AlphaFoldDB" id="A0A504YIN6"/>
<organism evidence="2 3">
    <name type="scientific">Fasciola gigantica</name>
    <name type="common">Giant liver fluke</name>
    <dbReference type="NCBI Taxonomy" id="46835"/>
    <lineage>
        <taxon>Eukaryota</taxon>
        <taxon>Metazoa</taxon>
        <taxon>Spiralia</taxon>
        <taxon>Lophotrochozoa</taxon>
        <taxon>Platyhelminthes</taxon>
        <taxon>Trematoda</taxon>
        <taxon>Digenea</taxon>
        <taxon>Plagiorchiida</taxon>
        <taxon>Echinostomata</taxon>
        <taxon>Echinostomatoidea</taxon>
        <taxon>Fasciolidae</taxon>
        <taxon>Fasciola</taxon>
    </lineage>
</organism>
<protein>
    <submittedName>
        <fullName evidence="2">Uncharacterized protein</fullName>
    </submittedName>
</protein>
<name>A0A504YIN6_FASGI</name>
<reference evidence="2 3" key="1">
    <citation type="submission" date="2019-04" db="EMBL/GenBank/DDBJ databases">
        <title>Annotation for the trematode Fasciola gigantica.</title>
        <authorList>
            <person name="Choi Y.-J."/>
        </authorList>
    </citation>
    <scope>NUCLEOTIDE SEQUENCE [LARGE SCALE GENOMIC DNA]</scope>
    <source>
        <strain evidence="2">Uganda_cow_1</strain>
    </source>
</reference>
<comment type="caution">
    <text evidence="2">The sequence shown here is derived from an EMBL/GenBank/DDBJ whole genome shotgun (WGS) entry which is preliminary data.</text>
</comment>
<sequence>MLPSSDGTITLGLPWTRKPKRPRFLSSEDKNEDKKNATEKILEADFWWLEGYEDQLFHPHRNAVDIRERTIKLYQLLRRARKLRLQKIKNTWSCAAERFH</sequence>
<evidence type="ECO:0000313" key="3">
    <source>
        <dbReference type="Proteomes" id="UP000316759"/>
    </source>
</evidence>
<dbReference type="EMBL" id="SUNJ01009664">
    <property type="protein sequence ID" value="TPP60256.1"/>
    <property type="molecule type" value="Genomic_DNA"/>
</dbReference>
<gene>
    <name evidence="2" type="ORF">FGIG_08381</name>
</gene>
<evidence type="ECO:0000313" key="2">
    <source>
        <dbReference type="EMBL" id="TPP60256.1"/>
    </source>
</evidence>
<feature type="compositionally biased region" description="Basic and acidic residues" evidence="1">
    <location>
        <begin position="26"/>
        <end position="36"/>
    </location>
</feature>
<accession>A0A504YIN6</accession>
<feature type="region of interest" description="Disordered" evidence="1">
    <location>
        <begin position="1"/>
        <end position="36"/>
    </location>
</feature>
<proteinExistence type="predicted"/>
<dbReference type="Proteomes" id="UP000316759">
    <property type="component" value="Unassembled WGS sequence"/>
</dbReference>
<evidence type="ECO:0000256" key="1">
    <source>
        <dbReference type="SAM" id="MobiDB-lite"/>
    </source>
</evidence>
<keyword evidence="3" id="KW-1185">Reference proteome</keyword>